<dbReference type="Pfam" id="PF00505">
    <property type="entry name" value="HMG_box"/>
    <property type="match status" value="1"/>
</dbReference>
<reference evidence="13" key="1">
    <citation type="submission" date="2020-05" db="EMBL/GenBank/DDBJ databases">
        <title>Phylogenomic resolution of chytrid fungi.</title>
        <authorList>
            <person name="Stajich J.E."/>
            <person name="Amses K."/>
            <person name="Simmons R."/>
            <person name="Seto K."/>
            <person name="Myers J."/>
            <person name="Bonds A."/>
            <person name="Quandt C.A."/>
            <person name="Barry K."/>
            <person name="Liu P."/>
            <person name="Grigoriev I."/>
            <person name="Longcore J.E."/>
            <person name="James T.Y."/>
        </authorList>
    </citation>
    <scope>NUCLEOTIDE SEQUENCE</scope>
    <source>
        <strain evidence="13">JEL0513</strain>
    </source>
</reference>
<keyword evidence="14" id="KW-1185">Reference proteome</keyword>
<keyword evidence="8" id="KW-0234">DNA repair</keyword>
<evidence type="ECO:0000256" key="3">
    <source>
        <dbReference type="ARBA" id="ARBA00022454"/>
    </source>
</evidence>
<dbReference type="CDD" id="cd13231">
    <property type="entry name" value="PH2_SSRP1-like"/>
    <property type="match status" value="1"/>
</dbReference>
<dbReference type="GO" id="GO:0016192">
    <property type="term" value="P:vesicle-mediated transport"/>
    <property type="evidence" value="ECO:0007669"/>
    <property type="project" value="InterPro"/>
</dbReference>
<feature type="compositionally biased region" description="Basic and acidic residues" evidence="11">
    <location>
        <begin position="874"/>
        <end position="885"/>
    </location>
</feature>
<dbReference type="Pfam" id="PF08512">
    <property type="entry name" value="Rttp106-like_middle"/>
    <property type="match status" value="1"/>
</dbReference>
<dbReference type="Pfam" id="PF01602">
    <property type="entry name" value="Adaptin_N"/>
    <property type="match status" value="1"/>
</dbReference>
<dbReference type="InterPro" id="IPR024954">
    <property type="entry name" value="SSRP1_DD"/>
</dbReference>
<dbReference type="SMART" id="SM00398">
    <property type="entry name" value="HMG"/>
    <property type="match status" value="1"/>
</dbReference>
<dbReference type="Pfam" id="PF21103">
    <property type="entry name" value="PH1_SSRP1-like"/>
    <property type="match status" value="1"/>
</dbReference>
<evidence type="ECO:0000313" key="14">
    <source>
        <dbReference type="Proteomes" id="UP001211907"/>
    </source>
</evidence>
<dbReference type="InterPro" id="IPR016024">
    <property type="entry name" value="ARM-type_fold"/>
</dbReference>
<proteinExistence type="inferred from homology"/>
<comment type="caution">
    <text evidence="13">The sequence shown here is derived from an EMBL/GenBank/DDBJ whole genome shotgun (WGS) entry which is preliminary data.</text>
</comment>
<comment type="similarity">
    <text evidence="2">Belongs to the SSRP1 family.</text>
</comment>
<dbReference type="SUPFAM" id="SSF47095">
    <property type="entry name" value="HMG-box"/>
    <property type="match status" value="1"/>
</dbReference>
<dbReference type="Gene3D" id="2.30.29.150">
    <property type="match status" value="1"/>
</dbReference>
<dbReference type="InterPro" id="IPR035417">
    <property type="entry name" value="SSRP1/POB3_N"/>
</dbReference>
<protein>
    <submittedName>
        <fullName evidence="13">FACT complex subunit</fullName>
    </submittedName>
</protein>
<feature type="compositionally biased region" description="Basic and acidic residues" evidence="11">
    <location>
        <begin position="832"/>
        <end position="848"/>
    </location>
</feature>
<feature type="compositionally biased region" description="Acidic residues" evidence="11">
    <location>
        <begin position="778"/>
        <end position="790"/>
    </location>
</feature>
<dbReference type="GO" id="GO:0031491">
    <property type="term" value="F:nucleosome binding"/>
    <property type="evidence" value="ECO:0007669"/>
    <property type="project" value="TreeGrafter"/>
</dbReference>
<dbReference type="Gene3D" id="1.25.10.10">
    <property type="entry name" value="Leucine-rich Repeat Variant"/>
    <property type="match status" value="1"/>
</dbReference>
<evidence type="ECO:0000256" key="9">
    <source>
        <dbReference type="ARBA" id="ARBA00023242"/>
    </source>
</evidence>
<dbReference type="GO" id="GO:0035101">
    <property type="term" value="C:FACT complex"/>
    <property type="evidence" value="ECO:0007669"/>
    <property type="project" value="TreeGrafter"/>
</dbReference>
<dbReference type="GO" id="GO:0006886">
    <property type="term" value="P:intracellular protein transport"/>
    <property type="evidence" value="ECO:0007669"/>
    <property type="project" value="InterPro"/>
</dbReference>
<keyword evidence="3" id="KW-0158">Chromosome</keyword>
<feature type="compositionally biased region" description="Acidic residues" evidence="11">
    <location>
        <begin position="798"/>
        <end position="813"/>
    </location>
</feature>
<dbReference type="Proteomes" id="UP001211907">
    <property type="component" value="Unassembled WGS sequence"/>
</dbReference>
<dbReference type="InterPro" id="IPR036910">
    <property type="entry name" value="HMG_box_dom_sf"/>
</dbReference>
<evidence type="ECO:0000256" key="1">
    <source>
        <dbReference type="ARBA" id="ARBA00004286"/>
    </source>
</evidence>
<dbReference type="CDD" id="cd13230">
    <property type="entry name" value="PH1_SSRP1-like"/>
    <property type="match status" value="1"/>
</dbReference>
<sequence length="993" mass="108449">MSFKKDDEAGDTSLYAHIDRSSVLQEARVFNETPINPRKCRATLTKILYLIYQSERLQTKEATETFFSITKLFQSQDIPLRQTVYLLIKELSTVAEDVIMVTASLSKDLTAKSEISKANAIRALCKITDASMIQGIERFLKQAIVDKNHAISSAALVSALHLFTASSKDVVRRWANEVQDSVNSKGGITQYHALGLLYQIRQHDRMAIIKLVQTLARGSLRSPFAYCMLVRYTAKIIDEDESVETSFDGIYIGGKNGVQVGGRVKFVKGGVGFQETVSKRVHTMRGQDIRRAWWQRCAREFELRIELSSGQVHKFDGFPRDTFEAVADALQQYCEVELEAKETHLRGYNWGKTALTGPYLQFSVGGRAAFEVPLADVANTAPLGKNDVSIEFAQSDAAAAAAAGAPAGARAADALVEMHFYVPGMAVQSQLDGDGDGNGNASAARASRPAARTNADADADAALEPGQIDEAPVFGDDGEALTAAALFCDTIKMRADVGQAQGESLVSFDDLLCLTPRGRFEVDMFASFFRIRGKSNDYRILFSSIKRLFLLPKPDDLHTMFVIQLDPPLRQGQTRYPFLVFQFDRDEEVDAVIKLDEETLASQYNGRLRKDYDGPIFLVVSEIFKGLANVNIISPGLSYKSTQGYSGVKCALKANEAFLYPLEKSFVSVPKPATLIPHADVTSVTFSRVNSSTSNTKTIEMKISTTGGDFAFTSISREEYQGLAAYCRNKKLRVTNELGDGQGGGGYDGIMDSDEEGGDGDKKRKRIANMKDPLGGDLNDDSESDDEDFEDKGSGSDVDLEYDSDAGSDSSDDDASKSGSGSDDNASEDEGESKGKVEKKKSSSHDESGNSSKKIKSSSSSSTQQTKTKNSEGGQDKKKVKKDPNAPKGPQSSYIIFSNAVRNSVREEDSSLSMTDVSKKIGILWKDLSADEKKKYEDLAAIDKNRYKKEMAVYEKNGGALGSSSAATAPKKSSPSESKDKDAKSAEYVDEDD</sequence>
<dbReference type="InterPro" id="IPR050454">
    <property type="entry name" value="RTT106/SSRP1_HistChap/FACT"/>
</dbReference>
<keyword evidence="6" id="KW-0805">Transcription regulation</keyword>
<dbReference type="Gene3D" id="2.30.29.30">
    <property type="entry name" value="Pleckstrin-homology domain (PH domain)/Phosphotyrosine-binding domain (PTB)"/>
    <property type="match status" value="2"/>
</dbReference>
<dbReference type="GO" id="GO:0030117">
    <property type="term" value="C:membrane coat"/>
    <property type="evidence" value="ECO:0007669"/>
    <property type="project" value="InterPro"/>
</dbReference>
<evidence type="ECO:0000256" key="4">
    <source>
        <dbReference type="ARBA" id="ARBA00022705"/>
    </source>
</evidence>
<dbReference type="InterPro" id="IPR011989">
    <property type="entry name" value="ARM-like"/>
</dbReference>
<evidence type="ECO:0000256" key="5">
    <source>
        <dbReference type="ARBA" id="ARBA00022763"/>
    </source>
</evidence>
<keyword evidence="10" id="KW-0238">DNA-binding</keyword>
<evidence type="ECO:0000259" key="12">
    <source>
        <dbReference type="PROSITE" id="PS50118"/>
    </source>
</evidence>
<feature type="compositionally biased region" description="Low complexity" evidence="11">
    <location>
        <begin position="439"/>
        <end position="457"/>
    </location>
</feature>
<gene>
    <name evidence="13" type="primary">POB3</name>
    <name evidence="13" type="ORF">HK100_003453</name>
</gene>
<keyword evidence="5" id="KW-0227">DNA damage</keyword>
<evidence type="ECO:0000256" key="10">
    <source>
        <dbReference type="PROSITE-ProRule" id="PRU00267"/>
    </source>
</evidence>
<dbReference type="Pfam" id="PF03531">
    <property type="entry name" value="SSrecog"/>
    <property type="match status" value="1"/>
</dbReference>
<dbReference type="InterPro" id="IPR011993">
    <property type="entry name" value="PH-like_dom_sf"/>
</dbReference>
<feature type="domain" description="HMG box" evidence="12">
    <location>
        <begin position="887"/>
        <end position="955"/>
    </location>
</feature>
<dbReference type="PRINTS" id="PR00887">
    <property type="entry name" value="SSRCOGNITION"/>
</dbReference>
<evidence type="ECO:0000256" key="7">
    <source>
        <dbReference type="ARBA" id="ARBA00023163"/>
    </source>
</evidence>
<dbReference type="InterPro" id="IPR048993">
    <property type="entry name" value="SSRP1-like_PH1"/>
</dbReference>
<feature type="compositionally biased region" description="Basic and acidic residues" evidence="11">
    <location>
        <begin position="977"/>
        <end position="987"/>
    </location>
</feature>
<dbReference type="Gene3D" id="2.30.29.220">
    <property type="entry name" value="Structure-specific recognition protein (SSRP1)"/>
    <property type="match status" value="1"/>
</dbReference>
<dbReference type="GO" id="GO:0003677">
    <property type="term" value="F:DNA binding"/>
    <property type="evidence" value="ECO:0007669"/>
    <property type="project" value="UniProtKB-UniRule"/>
</dbReference>
<dbReference type="InterPro" id="IPR002553">
    <property type="entry name" value="Clathrin/coatomer_adapt-like_N"/>
</dbReference>
<dbReference type="PANTHER" id="PTHR45849:SF1">
    <property type="entry name" value="FACT COMPLEX SUBUNIT SSRP1"/>
    <property type="match status" value="1"/>
</dbReference>
<evidence type="ECO:0000256" key="6">
    <source>
        <dbReference type="ARBA" id="ARBA00023015"/>
    </source>
</evidence>
<feature type="DNA-binding region" description="HMG box" evidence="10">
    <location>
        <begin position="887"/>
        <end position="955"/>
    </location>
</feature>
<feature type="compositionally biased region" description="Low complexity" evidence="11">
    <location>
        <begin position="849"/>
        <end position="868"/>
    </location>
</feature>
<dbReference type="PROSITE" id="PS50118">
    <property type="entry name" value="HMG_BOX_2"/>
    <property type="match status" value="1"/>
</dbReference>
<dbReference type="InterPro" id="IPR038167">
    <property type="entry name" value="SSRP1_sf"/>
</dbReference>
<keyword evidence="7" id="KW-0804">Transcription</keyword>
<evidence type="ECO:0000313" key="13">
    <source>
        <dbReference type="EMBL" id="KAJ3108305.1"/>
    </source>
</evidence>
<dbReference type="SUPFAM" id="SSF50729">
    <property type="entry name" value="PH domain-like"/>
    <property type="match status" value="1"/>
</dbReference>
<dbReference type="InterPro" id="IPR013719">
    <property type="entry name" value="RTT106/SPT16-like_middle_dom"/>
</dbReference>
<dbReference type="Gene3D" id="1.10.30.10">
    <property type="entry name" value="High mobility group box domain"/>
    <property type="match status" value="1"/>
</dbReference>
<name>A0AAD5SUC5_9FUNG</name>
<dbReference type="GO" id="GO:0006260">
    <property type="term" value="P:DNA replication"/>
    <property type="evidence" value="ECO:0007669"/>
    <property type="project" value="UniProtKB-KW"/>
</dbReference>
<keyword evidence="4" id="KW-0235">DNA replication</keyword>
<comment type="subcellular location">
    <subcellularLocation>
        <location evidence="1">Chromosome</location>
    </subcellularLocation>
</comment>
<dbReference type="SUPFAM" id="SSF48371">
    <property type="entry name" value="ARM repeat"/>
    <property type="match status" value="1"/>
</dbReference>
<organism evidence="13 14">
    <name type="scientific">Physocladia obscura</name>
    <dbReference type="NCBI Taxonomy" id="109957"/>
    <lineage>
        <taxon>Eukaryota</taxon>
        <taxon>Fungi</taxon>
        <taxon>Fungi incertae sedis</taxon>
        <taxon>Chytridiomycota</taxon>
        <taxon>Chytridiomycota incertae sedis</taxon>
        <taxon>Chytridiomycetes</taxon>
        <taxon>Chytridiales</taxon>
        <taxon>Chytriomycetaceae</taxon>
        <taxon>Physocladia</taxon>
    </lineage>
</organism>
<dbReference type="GO" id="GO:0042393">
    <property type="term" value="F:histone binding"/>
    <property type="evidence" value="ECO:0007669"/>
    <property type="project" value="TreeGrafter"/>
</dbReference>
<dbReference type="InterPro" id="IPR000969">
    <property type="entry name" value="SSRP1/POB3"/>
</dbReference>
<dbReference type="InterPro" id="IPR009071">
    <property type="entry name" value="HMG_box_dom"/>
</dbReference>
<dbReference type="SMART" id="SM01287">
    <property type="entry name" value="Rtt106"/>
    <property type="match status" value="1"/>
</dbReference>
<feature type="region of interest" description="Disordered" evidence="11">
    <location>
        <begin position="958"/>
        <end position="993"/>
    </location>
</feature>
<dbReference type="GO" id="GO:0006281">
    <property type="term" value="P:DNA repair"/>
    <property type="evidence" value="ECO:0007669"/>
    <property type="project" value="UniProtKB-KW"/>
</dbReference>
<feature type="region of interest" description="Disordered" evidence="11">
    <location>
        <begin position="737"/>
        <end position="897"/>
    </location>
</feature>
<keyword evidence="9 10" id="KW-0539">Nucleus</keyword>
<dbReference type="AlphaFoldDB" id="A0AAD5SUC5"/>
<dbReference type="PANTHER" id="PTHR45849">
    <property type="entry name" value="FACT COMPLEX SUBUNIT SSRP1"/>
    <property type="match status" value="1"/>
</dbReference>
<evidence type="ECO:0000256" key="2">
    <source>
        <dbReference type="ARBA" id="ARBA00010060"/>
    </source>
</evidence>
<feature type="region of interest" description="Disordered" evidence="11">
    <location>
        <begin position="432"/>
        <end position="457"/>
    </location>
</feature>
<evidence type="ECO:0000256" key="8">
    <source>
        <dbReference type="ARBA" id="ARBA00023204"/>
    </source>
</evidence>
<accession>A0AAD5SUC5</accession>
<evidence type="ECO:0000256" key="11">
    <source>
        <dbReference type="SAM" id="MobiDB-lite"/>
    </source>
</evidence>
<dbReference type="EMBL" id="JADGJH010001863">
    <property type="protein sequence ID" value="KAJ3108305.1"/>
    <property type="molecule type" value="Genomic_DNA"/>
</dbReference>
<dbReference type="Pfam" id="PF17292">
    <property type="entry name" value="POB3_N"/>
    <property type="match status" value="1"/>
</dbReference>
<dbReference type="FunFam" id="2.30.29.150:FF:000001">
    <property type="entry name" value="Fact complex subunit ssrp1"/>
    <property type="match status" value="1"/>
</dbReference>
<feature type="compositionally biased region" description="Low complexity" evidence="11">
    <location>
        <begin position="962"/>
        <end position="976"/>
    </location>
</feature>